<dbReference type="STRING" id="1257025.LEP1GSC203_1961"/>
<evidence type="ECO:0000313" key="2">
    <source>
        <dbReference type="Proteomes" id="UP000012371"/>
    </source>
</evidence>
<dbReference type="RefSeq" id="WP_002974394.1">
    <property type="nucleotide sequence ID" value="NZ_AOGW02000010.1"/>
</dbReference>
<proteinExistence type="predicted"/>
<dbReference type="AlphaFoldDB" id="N1VTE6"/>
<dbReference type="Proteomes" id="UP000012371">
    <property type="component" value="Unassembled WGS sequence"/>
</dbReference>
<dbReference type="EMBL" id="AOGW02000010">
    <property type="protein sequence ID" value="EMY61713.1"/>
    <property type="molecule type" value="Genomic_DNA"/>
</dbReference>
<comment type="caution">
    <text evidence="1">The sequence shown here is derived from an EMBL/GenBank/DDBJ whole genome shotgun (WGS) entry which is preliminary data.</text>
</comment>
<organism evidence="1 2">
    <name type="scientific">Leptospira terpstrae serovar Hualin str. LT 11-33 = ATCC 700639</name>
    <dbReference type="NCBI Taxonomy" id="1257025"/>
    <lineage>
        <taxon>Bacteria</taxon>
        <taxon>Pseudomonadati</taxon>
        <taxon>Spirochaetota</taxon>
        <taxon>Spirochaetia</taxon>
        <taxon>Leptospirales</taxon>
        <taxon>Leptospiraceae</taxon>
        <taxon>Leptospira</taxon>
    </lineage>
</organism>
<keyword evidence="2" id="KW-1185">Reference proteome</keyword>
<evidence type="ECO:0000313" key="1">
    <source>
        <dbReference type="EMBL" id="EMY61713.1"/>
    </source>
</evidence>
<protein>
    <submittedName>
        <fullName evidence="1">Uncharacterized protein</fullName>
    </submittedName>
</protein>
<gene>
    <name evidence="1" type="ORF">LEP1GSC203_1961</name>
</gene>
<name>N1VTE6_9LEPT</name>
<sequence length="294" mass="33337">MPQFSLYQKVGLVCILFSLGVCSPNQTPIRNQLHSPSTFPFPITLPPHTKIQVLDTGIALILHGFQRGDSNVSFLWDTGSDISFYENEDGSYSSEFQIGERKIDIRRGEGILPKGIQGLLGLDVFQGTCLFYFGTEMFWFPGDSPFCSHPDAYLGTNLKILSTKQKQEHIYVKFEYPKAFTSYAHMDTGASLNFLPKGENDQYIGEKRVFLPGNQILTLSHWEAAEPLVLLSKSGFREEYKQAQFLTGISLENFHLPGDKDKEEVWVIGLDILRTRPLFWDFTRGRVGIVHTKN</sequence>
<reference evidence="1" key="1">
    <citation type="submission" date="2013-03" db="EMBL/GenBank/DDBJ databases">
        <authorList>
            <person name="Harkins D.M."/>
            <person name="Durkin A.S."/>
            <person name="Brinkac L.M."/>
            <person name="Haft D.H."/>
            <person name="Selengut J.D."/>
            <person name="Sanka R."/>
            <person name="DePew J."/>
            <person name="Purushe J."/>
            <person name="Hartskeerl R.A."/>
            <person name="Ahmed A."/>
            <person name="van der Linden H."/>
            <person name="Goris M.G.A."/>
            <person name="Vinetz J.M."/>
            <person name="Sutton G.G."/>
            <person name="Nierman W.C."/>
            <person name="Fouts D.E."/>
        </authorList>
    </citation>
    <scope>NUCLEOTIDE SEQUENCE [LARGE SCALE GENOMIC DNA]</scope>
    <source>
        <strain evidence="1">LT 11-33</strain>
    </source>
</reference>
<dbReference type="OrthoDB" id="322145at2"/>
<accession>N1VTE6</accession>